<dbReference type="EMBL" id="CM001223">
    <property type="protein sequence ID" value="KEH22345.1"/>
    <property type="molecule type" value="Genomic_DNA"/>
</dbReference>
<evidence type="ECO:0008006" key="5">
    <source>
        <dbReference type="Google" id="ProtNLM"/>
    </source>
</evidence>
<name>A0A072U933_MEDTR</name>
<feature type="compositionally biased region" description="Acidic residues" evidence="1">
    <location>
        <begin position="542"/>
        <end position="558"/>
    </location>
</feature>
<evidence type="ECO:0000256" key="1">
    <source>
        <dbReference type="SAM" id="MobiDB-lite"/>
    </source>
</evidence>
<evidence type="ECO:0000313" key="4">
    <source>
        <dbReference type="Proteomes" id="UP000002051"/>
    </source>
</evidence>
<sequence length="577" mass="63435">MKFKNDPPVSSDKNSTKPQKTESTIPKRVEPLTTIPPSKSNKKTVDKSTSKKKKTVKKGEPKVPLSMTDLNKTKNSFKAAEEGSSDQTPNKDEGNEVTVLTPDVATPVKDQGNPNSTLNFDEPVPSRKLGLEVLNDAIDSTENMDVSKSDNETGGENSIEGGPKETLEVVSEKKELNVESDPEEEVIPEKSVEKSQTEEVSRSVDEEADSDEKDSGKDVLDVDKLDMDEVPLEQIIVDSVAKRLRSNKGKVVPTSGKISKKTGTANDETPKNKAKMTGVGPKKSWSKVMVKGGARSSRKRKVVSSSESEYDAEMDVLNITSPESKKADGKKDLLLVEDVPIDKRWKFIYHRRLALERELSEEALKIEEVMSLNREAGLEKTVCKLGECYEKLVRQFLVNIPNDCDNPLRRDYQKLYVRGKCVNFSPNIINNFLGVEGGAAEVDATDNHIFKEIATNKVQKLFGDSHAPDLVGTSVPTSNAGDMLEKEIIVGLKATSVVLGERKTQIDLMILAMERKVVDNVVDKAESEKVVEEAESEKGGEDEVGSGDEDENTGSSDEDLIKEGEEEKFGSISEAEE</sequence>
<evidence type="ECO:0000313" key="3">
    <source>
        <dbReference type="EnsemblPlants" id="KEH22345"/>
    </source>
</evidence>
<dbReference type="EnsemblPlants" id="KEH22345">
    <property type="protein sequence ID" value="KEH22345"/>
    <property type="gene ID" value="MTR_7g444780"/>
</dbReference>
<organism evidence="2 4">
    <name type="scientific">Medicago truncatula</name>
    <name type="common">Barrel medic</name>
    <name type="synonym">Medicago tribuloides</name>
    <dbReference type="NCBI Taxonomy" id="3880"/>
    <lineage>
        <taxon>Eukaryota</taxon>
        <taxon>Viridiplantae</taxon>
        <taxon>Streptophyta</taxon>
        <taxon>Embryophyta</taxon>
        <taxon>Tracheophyta</taxon>
        <taxon>Spermatophyta</taxon>
        <taxon>Magnoliopsida</taxon>
        <taxon>eudicotyledons</taxon>
        <taxon>Gunneridae</taxon>
        <taxon>Pentapetalae</taxon>
        <taxon>rosids</taxon>
        <taxon>fabids</taxon>
        <taxon>Fabales</taxon>
        <taxon>Fabaceae</taxon>
        <taxon>Papilionoideae</taxon>
        <taxon>50 kb inversion clade</taxon>
        <taxon>NPAAA clade</taxon>
        <taxon>Hologalegina</taxon>
        <taxon>IRL clade</taxon>
        <taxon>Trifolieae</taxon>
        <taxon>Medicago</taxon>
    </lineage>
</organism>
<feature type="region of interest" description="Disordered" evidence="1">
    <location>
        <begin position="1"/>
        <end position="221"/>
    </location>
</feature>
<protein>
    <recommendedName>
        <fullName evidence="5">Envelope-like protein</fullName>
    </recommendedName>
</protein>
<dbReference type="AlphaFoldDB" id="A0A072U933"/>
<gene>
    <name evidence="2" type="ordered locus">MTR_7g444780</name>
</gene>
<feature type="region of interest" description="Disordered" evidence="1">
    <location>
        <begin position="248"/>
        <end position="291"/>
    </location>
</feature>
<keyword evidence="4" id="KW-1185">Reference proteome</keyword>
<dbReference type="HOGENOM" id="CLU_447179_0_0_1"/>
<feature type="compositionally biased region" description="Basic and acidic residues" evidence="1">
    <location>
        <begin position="162"/>
        <end position="177"/>
    </location>
</feature>
<reference evidence="2 4" key="2">
    <citation type="journal article" date="2014" name="BMC Genomics">
        <title>An improved genome release (version Mt4.0) for the model legume Medicago truncatula.</title>
        <authorList>
            <person name="Tang H."/>
            <person name="Krishnakumar V."/>
            <person name="Bidwell S."/>
            <person name="Rosen B."/>
            <person name="Chan A."/>
            <person name="Zhou S."/>
            <person name="Gentzbittel L."/>
            <person name="Childs K.L."/>
            <person name="Yandell M."/>
            <person name="Gundlach H."/>
            <person name="Mayer K.F."/>
            <person name="Schwartz D.C."/>
            <person name="Town C.D."/>
        </authorList>
    </citation>
    <scope>GENOME REANNOTATION</scope>
    <source>
        <strain evidence="2">A17</strain>
        <strain evidence="3 4">cv. Jemalong A17</strain>
    </source>
</reference>
<reference evidence="2 4" key="1">
    <citation type="journal article" date="2011" name="Nature">
        <title>The Medicago genome provides insight into the evolution of rhizobial symbioses.</title>
        <authorList>
            <person name="Young N.D."/>
            <person name="Debelle F."/>
            <person name="Oldroyd G.E."/>
            <person name="Geurts R."/>
            <person name="Cannon S.B."/>
            <person name="Udvardi M.K."/>
            <person name="Benedito V.A."/>
            <person name="Mayer K.F."/>
            <person name="Gouzy J."/>
            <person name="Schoof H."/>
            <person name="Van de Peer Y."/>
            <person name="Proost S."/>
            <person name="Cook D.R."/>
            <person name="Meyers B.C."/>
            <person name="Spannagl M."/>
            <person name="Cheung F."/>
            <person name="De Mita S."/>
            <person name="Krishnakumar V."/>
            <person name="Gundlach H."/>
            <person name="Zhou S."/>
            <person name="Mudge J."/>
            <person name="Bharti A.K."/>
            <person name="Murray J.D."/>
            <person name="Naoumkina M.A."/>
            <person name="Rosen B."/>
            <person name="Silverstein K.A."/>
            <person name="Tang H."/>
            <person name="Rombauts S."/>
            <person name="Zhao P.X."/>
            <person name="Zhou P."/>
            <person name="Barbe V."/>
            <person name="Bardou P."/>
            <person name="Bechner M."/>
            <person name="Bellec A."/>
            <person name="Berger A."/>
            <person name="Berges H."/>
            <person name="Bidwell S."/>
            <person name="Bisseling T."/>
            <person name="Choisne N."/>
            <person name="Couloux A."/>
            <person name="Denny R."/>
            <person name="Deshpande S."/>
            <person name="Dai X."/>
            <person name="Doyle J.J."/>
            <person name="Dudez A.M."/>
            <person name="Farmer A.D."/>
            <person name="Fouteau S."/>
            <person name="Franken C."/>
            <person name="Gibelin C."/>
            <person name="Gish J."/>
            <person name="Goldstein S."/>
            <person name="Gonzalez A.J."/>
            <person name="Green P.J."/>
            <person name="Hallab A."/>
            <person name="Hartog M."/>
            <person name="Hua A."/>
            <person name="Humphray S.J."/>
            <person name="Jeong D.H."/>
            <person name="Jing Y."/>
            <person name="Jocker A."/>
            <person name="Kenton S.M."/>
            <person name="Kim D.J."/>
            <person name="Klee K."/>
            <person name="Lai H."/>
            <person name="Lang C."/>
            <person name="Lin S."/>
            <person name="Macmil S.L."/>
            <person name="Magdelenat G."/>
            <person name="Matthews L."/>
            <person name="McCorrison J."/>
            <person name="Monaghan E.L."/>
            <person name="Mun J.H."/>
            <person name="Najar F.Z."/>
            <person name="Nicholson C."/>
            <person name="Noirot C."/>
            <person name="O'Bleness M."/>
            <person name="Paule C.R."/>
            <person name="Poulain J."/>
            <person name="Prion F."/>
            <person name="Qin B."/>
            <person name="Qu C."/>
            <person name="Retzel E.F."/>
            <person name="Riddle C."/>
            <person name="Sallet E."/>
            <person name="Samain S."/>
            <person name="Samson N."/>
            <person name="Sanders I."/>
            <person name="Saurat O."/>
            <person name="Scarpelli C."/>
            <person name="Schiex T."/>
            <person name="Segurens B."/>
            <person name="Severin A.J."/>
            <person name="Sherrier D.J."/>
            <person name="Shi R."/>
            <person name="Sims S."/>
            <person name="Singer S.R."/>
            <person name="Sinharoy S."/>
            <person name="Sterck L."/>
            <person name="Viollet A."/>
            <person name="Wang B.B."/>
            <person name="Wang K."/>
            <person name="Wang M."/>
            <person name="Wang X."/>
            <person name="Warfsmann J."/>
            <person name="Weissenbach J."/>
            <person name="White D.D."/>
            <person name="White J.D."/>
            <person name="Wiley G.B."/>
            <person name="Wincker P."/>
            <person name="Xing Y."/>
            <person name="Yang L."/>
            <person name="Yao Z."/>
            <person name="Ying F."/>
            <person name="Zhai J."/>
            <person name="Zhou L."/>
            <person name="Zuber A."/>
            <person name="Denarie J."/>
            <person name="Dixon R.A."/>
            <person name="May G.D."/>
            <person name="Schwartz D.C."/>
            <person name="Rogers J."/>
            <person name="Quetier F."/>
            <person name="Town C.D."/>
            <person name="Roe B.A."/>
        </authorList>
    </citation>
    <scope>NUCLEOTIDE SEQUENCE [LARGE SCALE GENOMIC DNA]</scope>
    <source>
        <strain evidence="2">A17</strain>
        <strain evidence="3 4">cv. Jemalong A17</strain>
    </source>
</reference>
<reference evidence="3" key="3">
    <citation type="submission" date="2015-04" db="UniProtKB">
        <authorList>
            <consortium name="EnsemblPlants"/>
        </authorList>
    </citation>
    <scope>IDENTIFICATION</scope>
    <source>
        <strain evidence="3">cv. Jemalong A17</strain>
    </source>
</reference>
<accession>A0A072U933</accession>
<proteinExistence type="predicted"/>
<feature type="compositionally biased region" description="Basic and acidic residues" evidence="1">
    <location>
        <begin position="559"/>
        <end position="569"/>
    </location>
</feature>
<feature type="compositionally biased region" description="Basic and acidic residues" evidence="1">
    <location>
        <begin position="524"/>
        <end position="541"/>
    </location>
</feature>
<dbReference type="Proteomes" id="UP000002051">
    <property type="component" value="Unassembled WGS sequence"/>
</dbReference>
<feature type="region of interest" description="Disordered" evidence="1">
    <location>
        <begin position="524"/>
        <end position="577"/>
    </location>
</feature>
<feature type="compositionally biased region" description="Basic and acidic residues" evidence="1">
    <location>
        <begin position="187"/>
        <end position="205"/>
    </location>
</feature>
<feature type="compositionally biased region" description="Polar residues" evidence="1">
    <location>
        <begin position="11"/>
        <end position="24"/>
    </location>
</feature>
<evidence type="ECO:0000313" key="2">
    <source>
        <dbReference type="EMBL" id="KEH22345.1"/>
    </source>
</evidence>